<sequence>MLLGLGPTQIVLLALTAGVGILTIMPGRATVLQAGLHLSICAAFLFLAANP</sequence>
<name>A0A5M3W7F1_9ACTN</name>
<evidence type="ECO:0000313" key="2">
    <source>
        <dbReference type="EMBL" id="GES02458.1"/>
    </source>
</evidence>
<proteinExistence type="predicted"/>
<organism evidence="2 3">
    <name type="scientific">Acrocarpospora corrugata</name>
    <dbReference type="NCBI Taxonomy" id="35763"/>
    <lineage>
        <taxon>Bacteria</taxon>
        <taxon>Bacillati</taxon>
        <taxon>Actinomycetota</taxon>
        <taxon>Actinomycetes</taxon>
        <taxon>Streptosporangiales</taxon>
        <taxon>Streptosporangiaceae</taxon>
        <taxon>Acrocarpospora</taxon>
    </lineage>
</organism>
<keyword evidence="3" id="KW-1185">Reference proteome</keyword>
<protein>
    <submittedName>
        <fullName evidence="2">Uncharacterized protein</fullName>
    </submittedName>
</protein>
<evidence type="ECO:0000256" key="1">
    <source>
        <dbReference type="SAM" id="Phobius"/>
    </source>
</evidence>
<dbReference type="RefSeq" id="WP_218034422.1">
    <property type="nucleotide sequence ID" value="NZ_BAAABN010000060.1"/>
</dbReference>
<evidence type="ECO:0000313" key="3">
    <source>
        <dbReference type="Proteomes" id="UP000334990"/>
    </source>
</evidence>
<keyword evidence="1" id="KW-1133">Transmembrane helix</keyword>
<reference evidence="2 3" key="1">
    <citation type="submission" date="2019-10" db="EMBL/GenBank/DDBJ databases">
        <title>Whole genome shotgun sequence of Acrocarpospora corrugata NBRC 13972.</title>
        <authorList>
            <person name="Ichikawa N."/>
            <person name="Kimura A."/>
            <person name="Kitahashi Y."/>
            <person name="Komaki H."/>
            <person name="Oguchi A."/>
        </authorList>
    </citation>
    <scope>NUCLEOTIDE SEQUENCE [LARGE SCALE GENOMIC DNA]</scope>
    <source>
        <strain evidence="2 3">NBRC 13972</strain>
    </source>
</reference>
<accession>A0A5M3W7F1</accession>
<comment type="caution">
    <text evidence="2">The sequence shown here is derived from an EMBL/GenBank/DDBJ whole genome shotgun (WGS) entry which is preliminary data.</text>
</comment>
<feature type="transmembrane region" description="Helical" evidence="1">
    <location>
        <begin position="31"/>
        <end position="49"/>
    </location>
</feature>
<gene>
    <name evidence="2" type="ORF">Acor_45240</name>
</gene>
<dbReference type="Proteomes" id="UP000334990">
    <property type="component" value="Unassembled WGS sequence"/>
</dbReference>
<keyword evidence="1" id="KW-0812">Transmembrane</keyword>
<keyword evidence="1" id="KW-0472">Membrane</keyword>
<feature type="transmembrane region" description="Helical" evidence="1">
    <location>
        <begin position="6"/>
        <end position="24"/>
    </location>
</feature>
<dbReference type="AlphaFoldDB" id="A0A5M3W7F1"/>
<dbReference type="EMBL" id="BLAD01000058">
    <property type="protein sequence ID" value="GES02458.1"/>
    <property type="molecule type" value="Genomic_DNA"/>
</dbReference>